<accession>A0ABT2D0M4</accession>
<organism evidence="1 2">
    <name type="scientific">Massilia terrae</name>
    <dbReference type="NCBI Taxonomy" id="1811224"/>
    <lineage>
        <taxon>Bacteria</taxon>
        <taxon>Pseudomonadati</taxon>
        <taxon>Pseudomonadota</taxon>
        <taxon>Betaproteobacteria</taxon>
        <taxon>Burkholderiales</taxon>
        <taxon>Oxalobacteraceae</taxon>
        <taxon>Telluria group</taxon>
        <taxon>Massilia</taxon>
    </lineage>
</organism>
<sequence>MWKWLLRLVVWFIELFAPDRKIVLREGDTLPQPLPLRDLVLLKDDGEDWSVGLRCPCGCGDTIELLLLPGVEPRWDIRIDERGRPTLSPSVWKSTGCKSHFWVHDGRIVWT</sequence>
<proteinExistence type="predicted"/>
<gene>
    <name evidence="1" type="ORF">NX778_17000</name>
</gene>
<comment type="caution">
    <text evidence="1">The sequence shown here is derived from an EMBL/GenBank/DDBJ whole genome shotgun (WGS) entry which is preliminary data.</text>
</comment>
<dbReference type="RefSeq" id="WP_258812967.1">
    <property type="nucleotide sequence ID" value="NZ_JANUGU010000006.1"/>
</dbReference>
<dbReference type="Pfam" id="PF20137">
    <property type="entry name" value="BubE"/>
    <property type="match status" value="1"/>
</dbReference>
<keyword evidence="2" id="KW-1185">Reference proteome</keyword>
<protein>
    <submittedName>
        <fullName evidence="1">DUF6527 family protein</fullName>
    </submittedName>
</protein>
<dbReference type="Proteomes" id="UP001204621">
    <property type="component" value="Unassembled WGS sequence"/>
</dbReference>
<evidence type="ECO:0000313" key="2">
    <source>
        <dbReference type="Proteomes" id="UP001204621"/>
    </source>
</evidence>
<dbReference type="InterPro" id="IPR045384">
    <property type="entry name" value="DUF6527"/>
</dbReference>
<reference evidence="1 2" key="1">
    <citation type="submission" date="2022-08" db="EMBL/GenBank/DDBJ databases">
        <title>Reclassification of Massilia species as members of the genera Telluria, Duganella, Pseudoduganella, Mokoshia gen. nov. and Zemynaea gen. nov. using orthogonal and non-orthogonal genome-based approaches.</title>
        <authorList>
            <person name="Bowman J.P."/>
        </authorList>
    </citation>
    <scope>NUCLEOTIDE SEQUENCE [LARGE SCALE GENOMIC DNA]</scope>
    <source>
        <strain evidence="1 2">JCM 31606</strain>
    </source>
</reference>
<dbReference type="EMBL" id="JANUGU010000006">
    <property type="protein sequence ID" value="MCS0659772.1"/>
    <property type="molecule type" value="Genomic_DNA"/>
</dbReference>
<name>A0ABT2D0M4_9BURK</name>
<evidence type="ECO:0000313" key="1">
    <source>
        <dbReference type="EMBL" id="MCS0659772.1"/>
    </source>
</evidence>